<dbReference type="SMART" id="SM00231">
    <property type="entry name" value="FA58C"/>
    <property type="match status" value="1"/>
</dbReference>
<evidence type="ECO:0000256" key="6">
    <source>
        <dbReference type="ARBA" id="ARBA00023157"/>
    </source>
</evidence>
<evidence type="ECO:0000256" key="3">
    <source>
        <dbReference type="ARBA" id="ARBA00022525"/>
    </source>
</evidence>
<dbReference type="GO" id="GO:0012505">
    <property type="term" value="C:endomembrane system"/>
    <property type="evidence" value="ECO:0007669"/>
    <property type="project" value="UniProtKB-SubCell"/>
</dbReference>
<dbReference type="CDD" id="cd00057">
    <property type="entry name" value="FA58C"/>
    <property type="match status" value="1"/>
</dbReference>
<evidence type="ECO:0000256" key="7">
    <source>
        <dbReference type="SAM" id="MobiDB-lite"/>
    </source>
</evidence>
<accession>A0AAJ7UAJ8</accession>
<evidence type="ECO:0000256" key="2">
    <source>
        <dbReference type="ARBA" id="ARBA00004613"/>
    </source>
</evidence>
<dbReference type="Gene3D" id="2.60.120.260">
    <property type="entry name" value="Galactose-binding domain-like"/>
    <property type="match status" value="1"/>
</dbReference>
<keyword evidence="4" id="KW-0130">Cell adhesion</keyword>
<dbReference type="InterPro" id="IPR050633">
    <property type="entry name" value="Neuropilin_MCO_CoagFactor"/>
</dbReference>
<keyword evidence="5" id="KW-0472">Membrane</keyword>
<gene>
    <name evidence="11" type="primary">RS1</name>
</gene>
<feature type="compositionally biased region" description="Basic and acidic residues" evidence="7">
    <location>
        <begin position="261"/>
        <end position="278"/>
    </location>
</feature>
<feature type="signal peptide" evidence="8">
    <location>
        <begin position="1"/>
        <end position="21"/>
    </location>
</feature>
<feature type="region of interest" description="Disordered" evidence="7">
    <location>
        <begin position="256"/>
        <end position="292"/>
    </location>
</feature>
<keyword evidence="3" id="KW-0964">Secreted</keyword>
<reference evidence="11" key="1">
    <citation type="submission" date="2025-08" db="UniProtKB">
        <authorList>
            <consortium name="RefSeq"/>
        </authorList>
    </citation>
    <scope>IDENTIFICATION</scope>
    <source>
        <tissue evidence="11">Sperm</tissue>
    </source>
</reference>
<comment type="subcellular location">
    <subcellularLocation>
        <location evidence="1">Endomembrane system</location>
        <topology evidence="1">Peripheral membrane protein</topology>
    </subcellularLocation>
    <subcellularLocation>
        <location evidence="2">Secreted</location>
    </subcellularLocation>
</comment>
<dbReference type="PROSITE" id="PS01285">
    <property type="entry name" value="FA58C_1"/>
    <property type="match status" value="1"/>
</dbReference>
<dbReference type="KEGG" id="pmrn:116955678"/>
<dbReference type="AlphaFoldDB" id="A0AAJ7UAJ8"/>
<dbReference type="Proteomes" id="UP001318040">
    <property type="component" value="Chromosome 61"/>
</dbReference>
<feature type="region of interest" description="Disordered" evidence="7">
    <location>
        <begin position="331"/>
        <end position="484"/>
    </location>
</feature>
<keyword evidence="6" id="KW-1015">Disulfide bond</keyword>
<evidence type="ECO:0000259" key="9">
    <source>
        <dbReference type="PROSITE" id="PS50022"/>
    </source>
</evidence>
<feature type="chain" id="PRO_5042615931" evidence="8">
    <location>
        <begin position="22"/>
        <end position="509"/>
    </location>
</feature>
<evidence type="ECO:0000313" key="10">
    <source>
        <dbReference type="Proteomes" id="UP001318040"/>
    </source>
</evidence>
<dbReference type="SUPFAM" id="SSF49785">
    <property type="entry name" value="Galactose-binding domain-like"/>
    <property type="match status" value="1"/>
</dbReference>
<evidence type="ECO:0000256" key="8">
    <source>
        <dbReference type="SAM" id="SignalP"/>
    </source>
</evidence>
<dbReference type="PROSITE" id="PS50022">
    <property type="entry name" value="FA58C_3"/>
    <property type="match status" value="1"/>
</dbReference>
<dbReference type="RefSeq" id="XP_032832810.1">
    <property type="nucleotide sequence ID" value="XM_032976919.1"/>
</dbReference>
<keyword evidence="8" id="KW-0732">Signal</keyword>
<feature type="compositionally biased region" description="Polar residues" evidence="7">
    <location>
        <begin position="281"/>
        <end position="292"/>
    </location>
</feature>
<dbReference type="PANTHER" id="PTHR46806">
    <property type="entry name" value="F5/8 TYPE C DOMAIN-CONTAINING PROTEIN"/>
    <property type="match status" value="1"/>
</dbReference>
<evidence type="ECO:0000256" key="1">
    <source>
        <dbReference type="ARBA" id="ARBA00004184"/>
    </source>
</evidence>
<evidence type="ECO:0000256" key="4">
    <source>
        <dbReference type="ARBA" id="ARBA00022889"/>
    </source>
</evidence>
<dbReference type="Pfam" id="PF00754">
    <property type="entry name" value="F5_F8_type_C"/>
    <property type="match status" value="1"/>
</dbReference>
<dbReference type="InterPro" id="IPR000421">
    <property type="entry name" value="FA58C"/>
</dbReference>
<dbReference type="GO" id="GO:0007155">
    <property type="term" value="P:cell adhesion"/>
    <property type="evidence" value="ECO:0007669"/>
    <property type="project" value="UniProtKB-KW"/>
</dbReference>
<organism evidence="10 11">
    <name type="scientific">Petromyzon marinus</name>
    <name type="common">Sea lamprey</name>
    <dbReference type="NCBI Taxonomy" id="7757"/>
    <lineage>
        <taxon>Eukaryota</taxon>
        <taxon>Metazoa</taxon>
        <taxon>Chordata</taxon>
        <taxon>Craniata</taxon>
        <taxon>Vertebrata</taxon>
        <taxon>Cyclostomata</taxon>
        <taxon>Hyperoartia</taxon>
        <taxon>Petromyzontiformes</taxon>
        <taxon>Petromyzontidae</taxon>
        <taxon>Petromyzon</taxon>
    </lineage>
</organism>
<name>A0AAJ7UAJ8_PETMA</name>
<keyword evidence="10" id="KW-1185">Reference proteome</keyword>
<evidence type="ECO:0000313" key="11">
    <source>
        <dbReference type="RefSeq" id="XP_032832810.1"/>
    </source>
</evidence>
<dbReference type="PANTHER" id="PTHR46806:SF5">
    <property type="entry name" value="F5_8 TYPE C DOMAIN-CONTAINING PROTEIN"/>
    <property type="match status" value="1"/>
</dbReference>
<dbReference type="InterPro" id="IPR008979">
    <property type="entry name" value="Galactose-bd-like_sf"/>
</dbReference>
<dbReference type="GO" id="GO:0005576">
    <property type="term" value="C:extracellular region"/>
    <property type="evidence" value="ECO:0007669"/>
    <property type="project" value="UniProtKB-SubCell"/>
</dbReference>
<proteinExistence type="predicted"/>
<feature type="domain" description="F5/8 type C" evidence="9">
    <location>
        <begin position="79"/>
        <end position="235"/>
    </location>
</feature>
<evidence type="ECO:0000256" key="5">
    <source>
        <dbReference type="ARBA" id="ARBA00023136"/>
    </source>
</evidence>
<dbReference type="FunFam" id="2.60.120.260:FF:000002">
    <property type="entry name" value="Coagulation factor VIII"/>
    <property type="match status" value="1"/>
</dbReference>
<protein>
    <submittedName>
        <fullName evidence="11">Retinoschisin isoform X1</fullName>
    </submittedName>
</protein>
<dbReference type="GeneID" id="116955678"/>
<dbReference type="GO" id="GO:0005886">
    <property type="term" value="C:plasma membrane"/>
    <property type="evidence" value="ECO:0007669"/>
    <property type="project" value="TreeGrafter"/>
</dbReference>
<dbReference type="GO" id="GO:0038023">
    <property type="term" value="F:signaling receptor activity"/>
    <property type="evidence" value="ECO:0007669"/>
    <property type="project" value="TreeGrafter"/>
</dbReference>
<feature type="compositionally biased region" description="Low complexity" evidence="7">
    <location>
        <begin position="351"/>
        <end position="364"/>
    </location>
</feature>
<sequence length="509" mass="55235">MATGRAMALALLTCTAAICLAGATDTWDSQVRTSPRTQPSPREDTVDNQVGQQLGDKVCQCSCLESGSTRPALDCIPECPYHKALGFESGAVKDSQISCSHEDQYTGWYTSWTPHRARLNAQGFGCAWLSKFQDMQQWLQFDMLEERVISGIITQGRCDTDEWMTKYSVVHRSHEALNWVYYKDQFGNNRVFYGNSDRSSSVQSLLRPPLVARFIRLLPLGWHVRVAVRIELLECMSKCKAVKKHAVSDNLHSVATLHSHRHDDHRQQRQREAEEQRKRGSSTSRPEAELGSQNLDLQTAQIACNCSGRQPVSPDGSDDDDGEIRRRFAEETAETAATAPYEGVTGGVAGGFAVDPPGDPPGDNAGDEEGDPDAGGKGSGKRPADGDEGTPATDDEVETEAGRAGVDAGPRRETSTVGGAASTPGRGADADGGEASTGGEEADEEEGRHGDAAANDDEEDRDGFPPDGDDREIQVDVTLDQDGFFVQVDTEDKELKSMLEDALKQPSEN</sequence>